<proteinExistence type="predicted"/>
<organism evidence="2 3">
    <name type="scientific">Arthrobotrys musiformis</name>
    <dbReference type="NCBI Taxonomy" id="47236"/>
    <lineage>
        <taxon>Eukaryota</taxon>
        <taxon>Fungi</taxon>
        <taxon>Dikarya</taxon>
        <taxon>Ascomycota</taxon>
        <taxon>Pezizomycotina</taxon>
        <taxon>Orbiliomycetes</taxon>
        <taxon>Orbiliales</taxon>
        <taxon>Orbiliaceae</taxon>
        <taxon>Arthrobotrys</taxon>
    </lineage>
</organism>
<protein>
    <submittedName>
        <fullName evidence="2">Uncharacterized protein</fullName>
    </submittedName>
</protein>
<dbReference type="AlphaFoldDB" id="A0AAV9W1Z1"/>
<dbReference type="Proteomes" id="UP001370758">
    <property type="component" value="Unassembled WGS sequence"/>
</dbReference>
<accession>A0AAV9W1Z1</accession>
<sequence length="154" mass="17646">MSALSIGLLKKPRVTDMQKRELLLDHLFGPEEDWPTNHRSRETVYQEMRNAAKHTYKEIIKPENPNGVPWAKLNVGLQRQAIGHLLENTEFGAFFAQTEKYWFPEYLLSSYGKSHLSSQKKKRKLADSGEGSPDAQQELSNEPLPSISNWYDGS</sequence>
<evidence type="ECO:0000313" key="2">
    <source>
        <dbReference type="EMBL" id="KAK6500015.1"/>
    </source>
</evidence>
<reference evidence="2 3" key="1">
    <citation type="submission" date="2023-08" db="EMBL/GenBank/DDBJ databases">
        <authorList>
            <person name="Palmer J.M."/>
        </authorList>
    </citation>
    <scope>NUCLEOTIDE SEQUENCE [LARGE SCALE GENOMIC DNA]</scope>
    <source>
        <strain evidence="2 3">TWF481</strain>
    </source>
</reference>
<comment type="caution">
    <text evidence="2">The sequence shown here is derived from an EMBL/GenBank/DDBJ whole genome shotgun (WGS) entry which is preliminary data.</text>
</comment>
<evidence type="ECO:0000256" key="1">
    <source>
        <dbReference type="SAM" id="MobiDB-lite"/>
    </source>
</evidence>
<evidence type="ECO:0000313" key="3">
    <source>
        <dbReference type="Proteomes" id="UP001370758"/>
    </source>
</evidence>
<dbReference type="EMBL" id="JAVHJL010000007">
    <property type="protein sequence ID" value="KAK6500015.1"/>
    <property type="molecule type" value="Genomic_DNA"/>
</dbReference>
<name>A0AAV9W1Z1_9PEZI</name>
<feature type="region of interest" description="Disordered" evidence="1">
    <location>
        <begin position="114"/>
        <end position="154"/>
    </location>
</feature>
<keyword evidence="3" id="KW-1185">Reference proteome</keyword>
<gene>
    <name evidence="2" type="ORF">TWF481_010374</name>
</gene>